<comment type="caution">
    <text evidence="2">The sequence shown here is derived from an EMBL/GenBank/DDBJ whole genome shotgun (WGS) entry which is preliminary data.</text>
</comment>
<protein>
    <submittedName>
        <fullName evidence="2">Uncharacterized protein</fullName>
    </submittedName>
</protein>
<organism evidence="2 3">
    <name type="scientific">Syntrophorhabdus aromaticivorans</name>
    <dbReference type="NCBI Taxonomy" id="328301"/>
    <lineage>
        <taxon>Bacteria</taxon>
        <taxon>Pseudomonadati</taxon>
        <taxon>Thermodesulfobacteriota</taxon>
        <taxon>Syntrophorhabdia</taxon>
        <taxon>Syntrophorhabdales</taxon>
        <taxon>Syntrophorhabdaceae</taxon>
        <taxon>Syntrophorhabdus</taxon>
    </lineage>
</organism>
<sequence length="58" mass="5893">MKQAIKERNAFGLHPCGKGEKGEKGGTGGKSETGKKSGTGETGETGEKGGTRGKDRGK</sequence>
<reference evidence="2" key="2">
    <citation type="submission" date="2020-01" db="EMBL/GenBank/DDBJ databases">
        <authorList>
            <person name="Campanaro S."/>
        </authorList>
    </citation>
    <scope>NUCLEOTIDE SEQUENCE</scope>
    <source>
        <strain evidence="2">AS06rmzACSIP_7</strain>
    </source>
</reference>
<feature type="non-terminal residue" evidence="2">
    <location>
        <position position="58"/>
    </location>
</feature>
<dbReference type="AlphaFoldDB" id="A0A971M521"/>
<dbReference type="Proteomes" id="UP000777265">
    <property type="component" value="Unassembled WGS sequence"/>
</dbReference>
<evidence type="ECO:0000313" key="2">
    <source>
        <dbReference type="EMBL" id="NLW36163.1"/>
    </source>
</evidence>
<evidence type="ECO:0000313" key="3">
    <source>
        <dbReference type="Proteomes" id="UP000777265"/>
    </source>
</evidence>
<evidence type="ECO:0000256" key="1">
    <source>
        <dbReference type="SAM" id="MobiDB-lite"/>
    </source>
</evidence>
<proteinExistence type="predicted"/>
<reference evidence="2" key="1">
    <citation type="journal article" date="2020" name="Biotechnol. Biofuels">
        <title>New insights from the biogas microbiome by comprehensive genome-resolved metagenomics of nearly 1600 species originating from multiple anaerobic digesters.</title>
        <authorList>
            <person name="Campanaro S."/>
            <person name="Treu L."/>
            <person name="Rodriguez-R L.M."/>
            <person name="Kovalovszki A."/>
            <person name="Ziels R.M."/>
            <person name="Maus I."/>
            <person name="Zhu X."/>
            <person name="Kougias P.G."/>
            <person name="Basile A."/>
            <person name="Luo G."/>
            <person name="Schluter A."/>
            <person name="Konstantinidis K.T."/>
            <person name="Angelidaki I."/>
        </authorList>
    </citation>
    <scope>NUCLEOTIDE SEQUENCE</scope>
    <source>
        <strain evidence="2">AS06rmzACSIP_7</strain>
    </source>
</reference>
<dbReference type="EMBL" id="JAAYEE010000218">
    <property type="protein sequence ID" value="NLW36163.1"/>
    <property type="molecule type" value="Genomic_DNA"/>
</dbReference>
<accession>A0A971M521</accession>
<feature type="compositionally biased region" description="Basic and acidic residues" evidence="1">
    <location>
        <begin position="45"/>
        <end position="58"/>
    </location>
</feature>
<gene>
    <name evidence="2" type="ORF">GXY80_11905</name>
</gene>
<feature type="region of interest" description="Disordered" evidence="1">
    <location>
        <begin position="1"/>
        <end position="58"/>
    </location>
</feature>
<name>A0A971M521_9BACT</name>